<dbReference type="EMBL" id="OX395134">
    <property type="protein sequence ID" value="CAI5783665.1"/>
    <property type="molecule type" value="Genomic_DNA"/>
</dbReference>
<organism evidence="1 2">
    <name type="scientific">Podarcis lilfordi</name>
    <name type="common">Lilford's wall lizard</name>
    <dbReference type="NCBI Taxonomy" id="74358"/>
    <lineage>
        <taxon>Eukaryota</taxon>
        <taxon>Metazoa</taxon>
        <taxon>Chordata</taxon>
        <taxon>Craniata</taxon>
        <taxon>Vertebrata</taxon>
        <taxon>Euteleostomi</taxon>
        <taxon>Lepidosauria</taxon>
        <taxon>Squamata</taxon>
        <taxon>Bifurcata</taxon>
        <taxon>Unidentata</taxon>
        <taxon>Episquamata</taxon>
        <taxon>Laterata</taxon>
        <taxon>Lacertibaenia</taxon>
        <taxon>Lacertidae</taxon>
        <taxon>Podarcis</taxon>
    </lineage>
</organism>
<dbReference type="Proteomes" id="UP001178461">
    <property type="component" value="Chromosome 9"/>
</dbReference>
<evidence type="ECO:0000313" key="1">
    <source>
        <dbReference type="EMBL" id="CAI5783665.1"/>
    </source>
</evidence>
<sequence>MAPFPEQVDVSTAPHWRMKQLVGLYCDKTNFTNNNDFGALLQYLYATLRNSKLYTQTINSQKCLASEKGLKNVKFETIQGAEPPRRGIALWGGLARNCTKERSALPGLVTPSFSKLHLYLHPKEKTFLHPPSITPARPPLRDNIIQKSRNQRLDDKNIEIMKEIPTRLLKKRKLQNYRHSTLEKQNSVQMEFPKGITFTYKERRKTFRTVDKAGIFWRKYRKDLGGERVQELEEEGLE</sequence>
<accession>A0AA35KSS4</accession>
<keyword evidence="2" id="KW-1185">Reference proteome</keyword>
<proteinExistence type="predicted"/>
<dbReference type="AlphaFoldDB" id="A0AA35KSS4"/>
<evidence type="ECO:0000313" key="2">
    <source>
        <dbReference type="Proteomes" id="UP001178461"/>
    </source>
</evidence>
<gene>
    <name evidence="1" type="ORF">PODLI_1B023417</name>
</gene>
<reference evidence="1" key="1">
    <citation type="submission" date="2022-12" db="EMBL/GenBank/DDBJ databases">
        <authorList>
            <person name="Alioto T."/>
            <person name="Alioto T."/>
            <person name="Gomez Garrido J."/>
        </authorList>
    </citation>
    <scope>NUCLEOTIDE SEQUENCE</scope>
</reference>
<protein>
    <submittedName>
        <fullName evidence="1">Uncharacterized protein</fullName>
    </submittedName>
</protein>
<name>A0AA35KSS4_9SAUR</name>